<dbReference type="PROSITE" id="PS51752">
    <property type="entry name" value="JACALIN_LECTIN"/>
    <property type="match status" value="1"/>
</dbReference>
<dbReference type="GO" id="GO:0005537">
    <property type="term" value="F:D-mannose binding"/>
    <property type="evidence" value="ECO:0007669"/>
    <property type="project" value="UniProtKB-ARBA"/>
</dbReference>
<dbReference type="SMART" id="SM00915">
    <property type="entry name" value="Jacalin"/>
    <property type="match status" value="1"/>
</dbReference>
<dbReference type="InterPro" id="IPR001229">
    <property type="entry name" value="Jacalin-like_lectin_dom"/>
</dbReference>
<dbReference type="InterPro" id="IPR033734">
    <property type="entry name" value="Jacalin-like_lectin_dom_plant"/>
</dbReference>
<evidence type="ECO:0000256" key="1">
    <source>
        <dbReference type="ARBA" id="ARBA00006568"/>
    </source>
</evidence>
<feature type="domain" description="Jacalin-type lectin" evidence="3">
    <location>
        <begin position="5"/>
        <end position="149"/>
    </location>
</feature>
<dbReference type="PANTHER" id="PTHR47293:SF15">
    <property type="entry name" value="JACALIN-RELATED LECTIN 19"/>
    <property type="match status" value="1"/>
</dbReference>
<dbReference type="GO" id="GO:0005536">
    <property type="term" value="F:D-glucose binding"/>
    <property type="evidence" value="ECO:0007669"/>
    <property type="project" value="UniProtKB-ARBA"/>
</dbReference>
<evidence type="ECO:0000259" key="3">
    <source>
        <dbReference type="PROSITE" id="PS51752"/>
    </source>
</evidence>
<dbReference type="FunFam" id="2.100.10.30:FF:000001">
    <property type="entry name" value="Jacalin-related lectin 33"/>
    <property type="match status" value="1"/>
</dbReference>
<dbReference type="CDD" id="cd09612">
    <property type="entry name" value="Jacalin"/>
    <property type="match status" value="1"/>
</dbReference>
<dbReference type="EMBL" id="MW076932">
    <property type="protein sequence ID" value="UTI93961.1"/>
    <property type="molecule type" value="mRNA"/>
</dbReference>
<keyword evidence="2" id="KW-0430">Lectin</keyword>
<dbReference type="InterPro" id="IPR036404">
    <property type="entry name" value="Jacalin-like_lectin_dom_sf"/>
</dbReference>
<evidence type="ECO:0000313" key="4">
    <source>
        <dbReference type="EMBL" id="UTI93961.1"/>
    </source>
</evidence>
<dbReference type="AlphaFoldDB" id="A0AA95BNK0"/>
<sequence>MASQTIVVGPWGGTGGNAWDDGSYTGVRAIELTYRDTIGSFSVVYDLNGKPVEGPKHPGTHSFTTAKIELQFPEEYLVSVNGFYSPLSRLATRTPVIRSLTFKTNKRTFGPYGTEEGTPFSLPLENGLIVGFKGRTGELLDAIGFHLAL</sequence>
<organism evidence="4">
    <name type="scientific">Pteroceltis tatarinowii</name>
    <dbReference type="NCBI Taxonomy" id="63062"/>
    <lineage>
        <taxon>Eukaryota</taxon>
        <taxon>Viridiplantae</taxon>
        <taxon>Streptophyta</taxon>
        <taxon>Embryophyta</taxon>
        <taxon>Tracheophyta</taxon>
        <taxon>Spermatophyta</taxon>
        <taxon>Magnoliopsida</taxon>
        <taxon>eudicotyledons</taxon>
        <taxon>Gunneridae</taxon>
        <taxon>Pentapetalae</taxon>
        <taxon>rosids</taxon>
        <taxon>fabids</taxon>
        <taxon>Rosales</taxon>
        <taxon>Cannabaceae</taxon>
        <taxon>Pteroceltis</taxon>
    </lineage>
</organism>
<dbReference type="SUPFAM" id="SSF51101">
    <property type="entry name" value="Mannose-binding lectins"/>
    <property type="match status" value="1"/>
</dbReference>
<name>A0AA95BNK0_9ROSA</name>
<protein>
    <submittedName>
        <fullName evidence="4">Lectin</fullName>
    </submittedName>
</protein>
<dbReference type="Pfam" id="PF01419">
    <property type="entry name" value="Jacalin"/>
    <property type="match status" value="1"/>
</dbReference>
<comment type="similarity">
    <text evidence="1">Belongs to the jacalin lectin family.</text>
</comment>
<dbReference type="PANTHER" id="PTHR47293">
    <property type="entry name" value="JACALIN-RELATED LECTIN 3"/>
    <property type="match status" value="1"/>
</dbReference>
<dbReference type="Gene3D" id="2.100.10.30">
    <property type="entry name" value="Jacalin-like lectin domain"/>
    <property type="match status" value="1"/>
</dbReference>
<proteinExistence type="evidence at transcript level"/>
<reference evidence="4" key="1">
    <citation type="submission" date="2020-10" db="EMBL/GenBank/DDBJ databases">
        <title>Single-molecule long-read sequencing of the full-length transcriptome of Pteroceltis tatarinowii.</title>
        <authorList>
            <person name="Guo W."/>
            <person name="Luo L."/>
            <person name="Huang Y."/>
            <person name="Li G."/>
            <person name="Cheng T."/>
            <person name="Sun Z."/>
            <person name="Wang F."/>
            <person name="Zhang L."/>
        </authorList>
    </citation>
    <scope>NUCLEOTIDE SEQUENCE</scope>
</reference>
<evidence type="ECO:0000256" key="2">
    <source>
        <dbReference type="ARBA" id="ARBA00022734"/>
    </source>
</evidence>
<accession>A0AA95BNK0</accession>